<feature type="compositionally biased region" description="Low complexity" evidence="8">
    <location>
        <begin position="497"/>
        <end position="531"/>
    </location>
</feature>
<feature type="transmembrane region" description="Helical" evidence="9">
    <location>
        <begin position="218"/>
        <end position="242"/>
    </location>
</feature>
<comment type="caution">
    <text evidence="10">The sequence shown here is derived from an EMBL/GenBank/DDBJ whole genome shotgun (WGS) entry which is preliminary data.</text>
</comment>
<dbReference type="Pfam" id="PF00953">
    <property type="entry name" value="Glycos_transf_4"/>
    <property type="match status" value="1"/>
</dbReference>
<evidence type="ECO:0000256" key="1">
    <source>
        <dbReference type="ARBA" id="ARBA00004651"/>
    </source>
</evidence>
<evidence type="ECO:0000256" key="3">
    <source>
        <dbReference type="ARBA" id="ARBA00022679"/>
    </source>
</evidence>
<comment type="subcellular location">
    <subcellularLocation>
        <location evidence="1">Cell membrane</location>
        <topology evidence="1">Multi-pass membrane protein</topology>
    </subcellularLocation>
</comment>
<feature type="transmembrane region" description="Helical" evidence="9">
    <location>
        <begin position="6"/>
        <end position="27"/>
    </location>
</feature>
<evidence type="ECO:0000256" key="6">
    <source>
        <dbReference type="ARBA" id="ARBA00023136"/>
    </source>
</evidence>
<feature type="compositionally biased region" description="Pro residues" evidence="8">
    <location>
        <begin position="673"/>
        <end position="687"/>
    </location>
</feature>
<dbReference type="Proteomes" id="UP000016481">
    <property type="component" value="Unassembled WGS sequence"/>
</dbReference>
<feature type="transmembrane region" description="Helical" evidence="9">
    <location>
        <begin position="262"/>
        <end position="281"/>
    </location>
</feature>
<evidence type="ECO:0000313" key="11">
    <source>
        <dbReference type="Proteomes" id="UP000016481"/>
    </source>
</evidence>
<feature type="region of interest" description="Disordered" evidence="8">
    <location>
        <begin position="459"/>
        <end position="755"/>
    </location>
</feature>
<feature type="compositionally biased region" description="Basic residues" evidence="8">
    <location>
        <begin position="367"/>
        <end position="381"/>
    </location>
</feature>
<feature type="compositionally biased region" description="Polar residues" evidence="8">
    <location>
        <begin position="635"/>
        <end position="644"/>
    </location>
</feature>
<feature type="compositionally biased region" description="Polar residues" evidence="8">
    <location>
        <begin position="532"/>
        <end position="545"/>
    </location>
</feature>
<feature type="compositionally biased region" description="Polar residues" evidence="8">
    <location>
        <begin position="485"/>
        <end position="496"/>
    </location>
</feature>
<dbReference type="GO" id="GO:0016780">
    <property type="term" value="F:phosphotransferase activity, for other substituted phosphate groups"/>
    <property type="evidence" value="ECO:0007669"/>
    <property type="project" value="InterPro"/>
</dbReference>
<feature type="binding site" evidence="7">
    <location>
        <position position="156"/>
    </location>
    <ligand>
        <name>Mg(2+)</name>
        <dbReference type="ChEBI" id="CHEBI:18420"/>
    </ligand>
</feature>
<dbReference type="EMBL" id="AWSC01000018">
    <property type="protein sequence ID" value="ERH17406.1"/>
    <property type="molecule type" value="Genomic_DNA"/>
</dbReference>
<evidence type="ECO:0000256" key="7">
    <source>
        <dbReference type="PIRSR" id="PIRSR600715-1"/>
    </source>
</evidence>
<dbReference type="PANTHER" id="PTHR22926">
    <property type="entry name" value="PHOSPHO-N-ACETYLMURAMOYL-PENTAPEPTIDE-TRANSFERASE"/>
    <property type="match status" value="1"/>
</dbReference>
<dbReference type="InterPro" id="IPR000715">
    <property type="entry name" value="Glycosyl_transferase_4"/>
</dbReference>
<feature type="compositionally biased region" description="Low complexity" evidence="8">
    <location>
        <begin position="559"/>
        <end position="602"/>
    </location>
</feature>
<feature type="transmembrane region" description="Helical" evidence="9">
    <location>
        <begin position="339"/>
        <end position="356"/>
    </location>
</feature>
<evidence type="ECO:0000256" key="9">
    <source>
        <dbReference type="SAM" id="Phobius"/>
    </source>
</evidence>
<gene>
    <name evidence="10" type="ORF">HMPREF1978_00568</name>
</gene>
<evidence type="ECO:0000313" key="10">
    <source>
        <dbReference type="EMBL" id="ERH17406.1"/>
    </source>
</evidence>
<dbReference type="PATRIC" id="fig|1321817.3.peg.494"/>
<feature type="transmembrane region" description="Helical" evidence="9">
    <location>
        <begin position="48"/>
        <end position="67"/>
    </location>
</feature>
<dbReference type="GO" id="GO:0071555">
    <property type="term" value="P:cell wall organization"/>
    <property type="evidence" value="ECO:0007669"/>
    <property type="project" value="TreeGrafter"/>
</dbReference>
<dbReference type="HOGENOM" id="CLU_368691_0_0_11"/>
<feature type="binding site" evidence="7">
    <location>
        <position position="224"/>
    </location>
    <ligand>
        <name>Mg(2+)</name>
        <dbReference type="ChEBI" id="CHEBI:18420"/>
    </ligand>
</feature>
<evidence type="ECO:0000256" key="8">
    <source>
        <dbReference type="SAM" id="MobiDB-lite"/>
    </source>
</evidence>
<dbReference type="GO" id="GO:0009103">
    <property type="term" value="P:lipopolysaccharide biosynthetic process"/>
    <property type="evidence" value="ECO:0007669"/>
    <property type="project" value="TreeGrafter"/>
</dbReference>
<keyword evidence="7" id="KW-0460">Magnesium</keyword>
<feature type="compositionally biased region" description="Low complexity" evidence="8">
    <location>
        <begin position="651"/>
        <end position="672"/>
    </location>
</feature>
<reference evidence="10 11" key="1">
    <citation type="submission" date="2013-08" db="EMBL/GenBank/DDBJ databases">
        <authorList>
            <person name="Weinstock G."/>
            <person name="Sodergren E."/>
            <person name="Wylie T."/>
            <person name="Fulton L."/>
            <person name="Fulton R."/>
            <person name="Fronick C."/>
            <person name="O'Laughlin M."/>
            <person name="Godfrey J."/>
            <person name="Miner T."/>
            <person name="Herter B."/>
            <person name="Appelbaum E."/>
            <person name="Cordes M."/>
            <person name="Lek S."/>
            <person name="Wollam A."/>
            <person name="Pepin K.H."/>
            <person name="Palsikar V.B."/>
            <person name="Mitreva M."/>
            <person name="Wilson R.K."/>
        </authorList>
    </citation>
    <scope>NUCLEOTIDE SEQUENCE [LARGE SCALE GENOMIC DNA]</scope>
    <source>
        <strain evidence="10 11">F0530</strain>
    </source>
</reference>
<comment type="cofactor">
    <cofactor evidence="7">
        <name>Mg(2+)</name>
        <dbReference type="ChEBI" id="CHEBI:18420"/>
    </cofactor>
</comment>
<protein>
    <submittedName>
        <fullName evidence="10">Glycosyltransferase, group 4 family</fullName>
    </submittedName>
</protein>
<feature type="compositionally biased region" description="Pro residues" evidence="8">
    <location>
        <begin position="697"/>
        <end position="706"/>
    </location>
</feature>
<evidence type="ECO:0000256" key="5">
    <source>
        <dbReference type="ARBA" id="ARBA00022989"/>
    </source>
</evidence>
<dbReference type="CDD" id="cd06853">
    <property type="entry name" value="GT_WecA_like"/>
    <property type="match status" value="1"/>
</dbReference>
<feature type="transmembrane region" description="Helical" evidence="9">
    <location>
        <begin position="194"/>
        <end position="211"/>
    </location>
</feature>
<accession>U1Q4G8</accession>
<feature type="region of interest" description="Disordered" evidence="8">
    <location>
        <begin position="361"/>
        <end position="410"/>
    </location>
</feature>
<keyword evidence="7" id="KW-0479">Metal-binding</keyword>
<feature type="compositionally biased region" description="Low complexity" evidence="8">
    <location>
        <begin position="459"/>
        <end position="475"/>
    </location>
</feature>
<evidence type="ECO:0000256" key="4">
    <source>
        <dbReference type="ARBA" id="ARBA00022692"/>
    </source>
</evidence>
<feature type="transmembrane region" description="Helical" evidence="9">
    <location>
        <begin position="138"/>
        <end position="157"/>
    </location>
</feature>
<dbReference type="PANTHER" id="PTHR22926:SF3">
    <property type="entry name" value="UNDECAPRENYL-PHOSPHATE ALPHA-N-ACETYLGLUCOSAMINYL 1-PHOSPHATE TRANSFERASE"/>
    <property type="match status" value="1"/>
</dbReference>
<keyword evidence="2" id="KW-1003">Cell membrane</keyword>
<organism evidence="10 11">
    <name type="scientific">Actinomyces graevenitzii F0530</name>
    <dbReference type="NCBI Taxonomy" id="1321817"/>
    <lineage>
        <taxon>Bacteria</taxon>
        <taxon>Bacillati</taxon>
        <taxon>Actinomycetota</taxon>
        <taxon>Actinomycetes</taxon>
        <taxon>Actinomycetales</taxon>
        <taxon>Actinomycetaceae</taxon>
        <taxon>Actinomyces</taxon>
    </lineage>
</organism>
<feature type="transmembrane region" description="Helical" evidence="9">
    <location>
        <begin position="312"/>
        <end position="333"/>
    </location>
</feature>
<keyword evidence="4 9" id="KW-0812">Transmembrane</keyword>
<proteinExistence type="predicted"/>
<sequence length="755" mass="77408">MKVYLLILLVAAAITYVSVPVVRHIALVTHTLTPVRSRDVHKVPVPRLGGVAMYVGMVAAIAVASHIPYLEGVFEGGSAWGVVTSGGLLCALGVVDDLFDLEWWAKLAGQALAASILAWQGVQLVSFPIAGLTIGSSGFSMVMTIFVVLTAINAVNFVDGLDGLAAGTVAIGAMAFFGYTYVLTRNTSPDSYASLAATLGAALIGICLGFLPHNFNPATIFMGDCGSMLLGLMSAATAIVVTGQIDPISISYGRALPAFLPVLLPLAMMLLPLTDMMLAVVRRVSAGKSPFHPDRMHIHHRLLSAGLTHRRVVLVMYMWTAAVVFPLAAWAFIETRQAILALGLSLIAAFVFTGFMRKTKREEPAKKSAKKTAKKPKKKPAPKQDLPDSVHPTKLPDKTDATPVVRVRSASTPVVDSSSLSAASSATASVPVVASSAEAGSVAPGVAAASAAAPGSLSAASAASATTTPAPTTPARTRRSRLKPRSTTPPWLQSDESAPASAASAASSVSVASTSPSSAAVNAPSSLSAPSTQSAPSSYFATNSPDELAASKLSKPMRSQQLAAAQLAPAQAPLSAPTQPGAPAQPVAQVSQDAAVQAALSVPVAPATQAGQMPGAEPAVQTRRRRAGRHAATTPEQPFTQATQAVPALKQPAVTPAAPAAASQQVAQTGAPQPSPQPAVPVSPQPAVPVSQQPAVPASPQPPSSPQGPYGAGANSSPAWQAPRNPGVRYDVVPNQSLWEDEEDDDTNPTGVPAI</sequence>
<dbReference type="GO" id="GO:0046872">
    <property type="term" value="F:metal ion binding"/>
    <property type="evidence" value="ECO:0007669"/>
    <property type="project" value="UniProtKB-KW"/>
</dbReference>
<keyword evidence="3 10" id="KW-0808">Transferase</keyword>
<evidence type="ECO:0000256" key="2">
    <source>
        <dbReference type="ARBA" id="ARBA00022475"/>
    </source>
</evidence>
<keyword evidence="5 9" id="KW-1133">Transmembrane helix</keyword>
<keyword evidence="6 9" id="KW-0472">Membrane</keyword>
<dbReference type="GO" id="GO:0044038">
    <property type="term" value="P:cell wall macromolecule biosynthetic process"/>
    <property type="evidence" value="ECO:0007669"/>
    <property type="project" value="TreeGrafter"/>
</dbReference>
<dbReference type="AlphaFoldDB" id="U1Q4G8"/>
<name>U1Q4G8_9ACTO</name>
<dbReference type="GO" id="GO:0005886">
    <property type="term" value="C:plasma membrane"/>
    <property type="evidence" value="ECO:0007669"/>
    <property type="project" value="UniProtKB-SubCell"/>
</dbReference>
<feature type="transmembrane region" description="Helical" evidence="9">
    <location>
        <begin position="164"/>
        <end position="182"/>
    </location>
</feature>